<dbReference type="Proteomes" id="UP000017175">
    <property type="component" value="Chromosome"/>
</dbReference>
<protein>
    <submittedName>
        <fullName evidence="1">Uncharacterized protein</fullName>
    </submittedName>
</protein>
<sequence>MLAKLHWKIAGRQQIYTTPQQILEFDLKTAKIKKRGAWQCIYQQIKVTPPLYPFRAVLNQTREDWLYESGLQPRERLLVADQERWRASFFTFTQCSIAPVQQCLREVDTAPLVT</sequence>
<gene>
    <name evidence="1" type="ORF">B723_31740</name>
</gene>
<evidence type="ECO:0000313" key="2">
    <source>
        <dbReference type="Proteomes" id="UP000017175"/>
    </source>
</evidence>
<name>A0A0K1QYC9_PSEFL</name>
<proteinExistence type="predicted"/>
<dbReference type="EMBL" id="CP010945">
    <property type="protein sequence ID" value="AKV10733.1"/>
    <property type="molecule type" value="Genomic_DNA"/>
</dbReference>
<dbReference type="RefSeq" id="WP_017340772.1">
    <property type="nucleotide sequence ID" value="NZ_CP010945.1"/>
</dbReference>
<evidence type="ECO:0000313" key="1">
    <source>
        <dbReference type="EMBL" id="AKV10733.1"/>
    </source>
</evidence>
<accession>A0A0K1QYC9</accession>
<organism evidence="1 2">
    <name type="scientific">Pseudomonas fluorescens NCIMB 11764</name>
    <dbReference type="NCBI Taxonomy" id="1221522"/>
    <lineage>
        <taxon>Bacteria</taxon>
        <taxon>Pseudomonadati</taxon>
        <taxon>Pseudomonadota</taxon>
        <taxon>Gammaproteobacteria</taxon>
        <taxon>Pseudomonadales</taxon>
        <taxon>Pseudomonadaceae</taxon>
        <taxon>Pseudomonas</taxon>
    </lineage>
</organism>
<reference evidence="1 2" key="1">
    <citation type="journal article" date="2012" name="J. Bacteriol.">
        <title>Draft genome sequence of the cyanide-utilizing bacterium Pseudomonas fluorescens strain NCIMB 11764.</title>
        <authorList>
            <person name="Vilo C.A."/>
            <person name="Benedik M.J."/>
            <person name="Kunz D.A."/>
            <person name="Dong Q."/>
        </authorList>
    </citation>
    <scope>NUCLEOTIDE SEQUENCE [LARGE SCALE GENOMIC DNA]</scope>
    <source>
        <strain evidence="1 2">NCIMB 11764</strain>
    </source>
</reference>
<dbReference type="AlphaFoldDB" id="A0A0K1QYC9"/>